<reference evidence="2 3" key="1">
    <citation type="submission" date="2016-10" db="EMBL/GenBank/DDBJ databases">
        <title>The Draft Genome Sequence of Actinokineospora bangkokensis 44EHWT reveals the biosynthetic pathway of antifungal compounds Thailandins with unusual extender unit butylmalonyl-CoA.</title>
        <authorList>
            <person name="Greule A."/>
            <person name="Intra B."/>
            <person name="Flemming S."/>
            <person name="Rommel M.G."/>
            <person name="Panbangred W."/>
            <person name="Bechthold A."/>
        </authorList>
    </citation>
    <scope>NUCLEOTIDE SEQUENCE [LARGE SCALE GENOMIC DNA]</scope>
    <source>
        <strain evidence="2 3">44EHW</strain>
    </source>
</reference>
<dbReference type="InterPro" id="IPR051532">
    <property type="entry name" value="Ester_Hydrolysis_Enzymes"/>
</dbReference>
<organism evidence="2 3">
    <name type="scientific">Actinokineospora bangkokensis</name>
    <dbReference type="NCBI Taxonomy" id="1193682"/>
    <lineage>
        <taxon>Bacteria</taxon>
        <taxon>Bacillati</taxon>
        <taxon>Actinomycetota</taxon>
        <taxon>Actinomycetes</taxon>
        <taxon>Pseudonocardiales</taxon>
        <taxon>Pseudonocardiaceae</taxon>
        <taxon>Actinokineospora</taxon>
    </lineage>
</organism>
<dbReference type="EMBL" id="MKQR01000009">
    <property type="protein sequence ID" value="OLR93609.1"/>
    <property type="molecule type" value="Genomic_DNA"/>
</dbReference>
<dbReference type="SUPFAM" id="SSF52266">
    <property type="entry name" value="SGNH hydrolase"/>
    <property type="match status" value="1"/>
</dbReference>
<dbReference type="InterPro" id="IPR036514">
    <property type="entry name" value="SGNH_hydro_sf"/>
</dbReference>
<dbReference type="InterPro" id="IPR013830">
    <property type="entry name" value="SGNH_hydro"/>
</dbReference>
<accession>A0A1Q9LNN7</accession>
<protein>
    <submittedName>
        <fullName evidence="2">GDSL family lipase</fullName>
    </submittedName>
</protein>
<gene>
    <name evidence="2" type="ORF">BJP25_15125</name>
</gene>
<evidence type="ECO:0000313" key="3">
    <source>
        <dbReference type="Proteomes" id="UP000186040"/>
    </source>
</evidence>
<sequence>MGTVETGGGARKRRGFLDYAAIVIPGIGRVRAQKEPFARAWERENERALASGEPLWVALGDSMSQGIGAADISGGWVAQLRDRLDGVAVLNLSVTGARIGDVLTDQLPRLHDLGVRPRLVTLMVGANDMLLRKRRRGAPDEFRAVLDRLPGCDAVIATLPQGVTEAQEINAVLDREAAAGRLRVAEMRGGALGSWRGSLAEDFFHPNERGYARIAAVFEDPVRRSLREPRRQ</sequence>
<dbReference type="AlphaFoldDB" id="A0A1Q9LNN7"/>
<dbReference type="GO" id="GO:0004622">
    <property type="term" value="F:phosphatidylcholine lysophospholipase activity"/>
    <property type="evidence" value="ECO:0007669"/>
    <property type="project" value="TreeGrafter"/>
</dbReference>
<evidence type="ECO:0000313" key="2">
    <source>
        <dbReference type="EMBL" id="OLR93609.1"/>
    </source>
</evidence>
<name>A0A1Q9LNN7_9PSEU</name>
<dbReference type="PANTHER" id="PTHR30383:SF5">
    <property type="entry name" value="SGNH HYDROLASE-TYPE ESTERASE DOMAIN-CONTAINING PROTEIN"/>
    <property type="match status" value="1"/>
</dbReference>
<dbReference type="PANTHER" id="PTHR30383">
    <property type="entry name" value="THIOESTERASE 1/PROTEASE 1/LYSOPHOSPHOLIPASE L1"/>
    <property type="match status" value="1"/>
</dbReference>
<proteinExistence type="predicted"/>
<dbReference type="Proteomes" id="UP000186040">
    <property type="component" value="Unassembled WGS sequence"/>
</dbReference>
<dbReference type="Pfam" id="PF13472">
    <property type="entry name" value="Lipase_GDSL_2"/>
    <property type="match status" value="1"/>
</dbReference>
<evidence type="ECO:0000259" key="1">
    <source>
        <dbReference type="Pfam" id="PF13472"/>
    </source>
</evidence>
<dbReference type="Gene3D" id="3.40.50.1110">
    <property type="entry name" value="SGNH hydrolase"/>
    <property type="match status" value="1"/>
</dbReference>
<comment type="caution">
    <text evidence="2">The sequence shown here is derived from an EMBL/GenBank/DDBJ whole genome shotgun (WGS) entry which is preliminary data.</text>
</comment>
<feature type="domain" description="SGNH hydrolase-type esterase" evidence="1">
    <location>
        <begin position="58"/>
        <end position="213"/>
    </location>
</feature>
<keyword evidence="3" id="KW-1185">Reference proteome</keyword>
<dbReference type="OrthoDB" id="9804395at2"/>
<dbReference type="STRING" id="1193682.BJP25_15125"/>